<dbReference type="PANTHER" id="PTHR43309:SF3">
    <property type="entry name" value="5-OXOPROLINASE SUBUNIT C"/>
    <property type="match status" value="1"/>
</dbReference>
<proteinExistence type="predicted"/>
<protein>
    <submittedName>
        <fullName evidence="6">Biotin-dependent carboxyltransferase family protein</fullName>
    </submittedName>
</protein>
<keyword evidence="3" id="KW-0067">ATP-binding</keyword>
<keyword evidence="7" id="KW-1185">Reference proteome</keyword>
<dbReference type="SMART" id="SM00797">
    <property type="entry name" value="AHS2"/>
    <property type="match status" value="1"/>
</dbReference>
<comment type="caution">
    <text evidence="6">The sequence shown here is derived from an EMBL/GenBank/DDBJ whole genome shotgun (WGS) entry which is preliminary data.</text>
</comment>
<organism evidence="6 7">
    <name type="scientific">Gordonia caeni</name>
    <dbReference type="NCBI Taxonomy" id="1007097"/>
    <lineage>
        <taxon>Bacteria</taxon>
        <taxon>Bacillati</taxon>
        <taxon>Actinomycetota</taxon>
        <taxon>Actinomycetes</taxon>
        <taxon>Mycobacteriales</taxon>
        <taxon>Gordoniaceae</taxon>
        <taxon>Gordonia</taxon>
    </lineage>
</organism>
<evidence type="ECO:0000256" key="4">
    <source>
        <dbReference type="SAM" id="MobiDB-lite"/>
    </source>
</evidence>
<dbReference type="Pfam" id="PF02626">
    <property type="entry name" value="CT_A_B"/>
    <property type="match status" value="1"/>
</dbReference>
<gene>
    <name evidence="6" type="ORF">GCM10022231_31590</name>
</gene>
<reference evidence="7" key="1">
    <citation type="journal article" date="2019" name="Int. J. Syst. Evol. Microbiol.">
        <title>The Global Catalogue of Microorganisms (GCM) 10K type strain sequencing project: providing services to taxonomists for standard genome sequencing and annotation.</title>
        <authorList>
            <consortium name="The Broad Institute Genomics Platform"/>
            <consortium name="The Broad Institute Genome Sequencing Center for Infectious Disease"/>
            <person name="Wu L."/>
            <person name="Ma J."/>
        </authorList>
    </citation>
    <scope>NUCLEOTIDE SEQUENCE [LARGE SCALE GENOMIC DNA]</scope>
    <source>
        <strain evidence="7">JCM 16923</strain>
    </source>
</reference>
<dbReference type="InterPro" id="IPR052708">
    <property type="entry name" value="PxpC"/>
</dbReference>
<evidence type="ECO:0000256" key="2">
    <source>
        <dbReference type="ARBA" id="ARBA00022801"/>
    </source>
</evidence>
<sequence>MRGLTVTATGPLASFQDFGRPGYAHLGVPHSGAADRGALRQANRLVGNPESAVAIETTMGGWAARAHGLVVLAVTGPVTRVLVDGRGAGSHAVIGVHDGQTVEVLPPPRGCRNYIAVRGGFAVPTVLGSASTDTLSGLGPEPLRPGDRLTVGDGGGEWPPSTFAPGPPPAPHRHDLIARPGPRLDDLAVPGDLTRREWTVNPASNRIGVRLDPTGGTGPALRPGRGEQASEGVPLGAVQVPPSGQPVLFLADHPVTGGYPVAAVLTAESVDRAAQLIAGDVVRLLLT</sequence>
<evidence type="ECO:0000313" key="7">
    <source>
        <dbReference type="Proteomes" id="UP001418444"/>
    </source>
</evidence>
<dbReference type="EMBL" id="BAAAZW010000010">
    <property type="protein sequence ID" value="GAA3968270.1"/>
    <property type="molecule type" value="Genomic_DNA"/>
</dbReference>
<feature type="region of interest" description="Disordered" evidence="4">
    <location>
        <begin position="206"/>
        <end position="231"/>
    </location>
</feature>
<evidence type="ECO:0000256" key="3">
    <source>
        <dbReference type="ARBA" id="ARBA00022840"/>
    </source>
</evidence>
<name>A0ABP7PN94_9ACTN</name>
<dbReference type="RefSeq" id="WP_344785468.1">
    <property type="nucleotide sequence ID" value="NZ_BAAAZW010000010.1"/>
</dbReference>
<dbReference type="InterPro" id="IPR029000">
    <property type="entry name" value="Cyclophilin-like_dom_sf"/>
</dbReference>
<dbReference type="Gene3D" id="2.40.100.10">
    <property type="entry name" value="Cyclophilin-like"/>
    <property type="match status" value="1"/>
</dbReference>
<dbReference type="SUPFAM" id="SSF50891">
    <property type="entry name" value="Cyclophilin-like"/>
    <property type="match status" value="1"/>
</dbReference>
<dbReference type="InterPro" id="IPR003778">
    <property type="entry name" value="CT_A_B"/>
</dbReference>
<keyword evidence="1" id="KW-0547">Nucleotide-binding</keyword>
<keyword evidence="2" id="KW-0378">Hydrolase</keyword>
<dbReference type="NCBIfam" id="TIGR00724">
    <property type="entry name" value="urea_amlyse_rel"/>
    <property type="match status" value="1"/>
</dbReference>
<accession>A0ABP7PN94</accession>
<dbReference type="PANTHER" id="PTHR43309">
    <property type="entry name" value="5-OXOPROLINASE SUBUNIT C"/>
    <property type="match status" value="1"/>
</dbReference>
<evidence type="ECO:0000256" key="1">
    <source>
        <dbReference type="ARBA" id="ARBA00022741"/>
    </source>
</evidence>
<feature type="domain" description="Carboxyltransferase" evidence="5">
    <location>
        <begin position="25"/>
        <end position="287"/>
    </location>
</feature>
<evidence type="ECO:0000313" key="6">
    <source>
        <dbReference type="EMBL" id="GAA3968270.1"/>
    </source>
</evidence>
<dbReference type="Proteomes" id="UP001418444">
    <property type="component" value="Unassembled WGS sequence"/>
</dbReference>
<evidence type="ECO:0000259" key="5">
    <source>
        <dbReference type="SMART" id="SM00797"/>
    </source>
</evidence>